<dbReference type="Pfam" id="PF05043">
    <property type="entry name" value="Mga"/>
    <property type="match status" value="1"/>
</dbReference>
<comment type="caution">
    <text evidence="5">The sequence shown here is derived from an EMBL/GenBank/DDBJ whole genome shotgun (WGS) entry which is preliminary data.</text>
</comment>
<dbReference type="InterPro" id="IPR050661">
    <property type="entry name" value="BglG_antiterminators"/>
</dbReference>
<evidence type="ECO:0000256" key="1">
    <source>
        <dbReference type="ARBA" id="ARBA00023015"/>
    </source>
</evidence>
<keyword evidence="2" id="KW-0804">Transcription</keyword>
<dbReference type="Pfam" id="PF08280">
    <property type="entry name" value="HTH_Mga"/>
    <property type="match status" value="1"/>
</dbReference>
<feature type="domain" description="Mga helix-turn-helix" evidence="3">
    <location>
        <begin position="79"/>
        <end position="161"/>
    </location>
</feature>
<dbReference type="GO" id="GO:0003677">
    <property type="term" value="F:DNA binding"/>
    <property type="evidence" value="ECO:0007669"/>
    <property type="project" value="UniProtKB-KW"/>
</dbReference>
<reference evidence="5 6" key="1">
    <citation type="submission" date="2017-12" db="EMBL/GenBank/DDBJ databases">
        <title>Phylogenetic diversity of female urinary microbiome.</title>
        <authorList>
            <person name="Thomas-White K."/>
            <person name="Wolfe A.J."/>
        </authorList>
    </citation>
    <scope>NUCLEOTIDE SEQUENCE [LARGE SCALE GENOMIC DNA]</scope>
    <source>
        <strain evidence="5 6">UMB0844</strain>
    </source>
</reference>
<dbReference type="AlphaFoldDB" id="A0A2I1K5V9"/>
<dbReference type="InterPro" id="IPR013199">
    <property type="entry name" value="HTH_Mga_DNA-bd_dom"/>
</dbReference>
<name>A0A2I1K5V9_9LACT</name>
<evidence type="ECO:0000259" key="4">
    <source>
        <dbReference type="Pfam" id="PF08280"/>
    </source>
</evidence>
<evidence type="ECO:0000259" key="3">
    <source>
        <dbReference type="Pfam" id="PF05043"/>
    </source>
</evidence>
<evidence type="ECO:0000313" key="5">
    <source>
        <dbReference type="EMBL" id="PKY91026.1"/>
    </source>
</evidence>
<gene>
    <name evidence="5" type="ORF">CYJ27_07160</name>
</gene>
<keyword evidence="5" id="KW-0238">DNA-binding</keyword>
<dbReference type="Proteomes" id="UP000234775">
    <property type="component" value="Unassembled WGS sequence"/>
</dbReference>
<evidence type="ECO:0000256" key="2">
    <source>
        <dbReference type="ARBA" id="ARBA00023163"/>
    </source>
</evidence>
<dbReference type="EMBL" id="PKGZ01000006">
    <property type="protein sequence ID" value="PKY91026.1"/>
    <property type="molecule type" value="Genomic_DNA"/>
</dbReference>
<accession>A0A2I1K5V9</accession>
<sequence length="500" mass="58394">MFELLPKSIQRKLNLIAYLLDHPTSPPSIHFLMDYLNITYPTLKSDISELNELFDQYFNITISKTQISLKALVPLSMAFFTYMLKQDLTLMSLINECFLQHLNTFKALAQKIYISRSVMYRDLTQLKDFLTNHYSALSITTHPVQITGPERIVRQFFTDYYFLGYNLSNWPFDQVSQSAIEDLMLLITEKIPLIAFFSDHPILPIILAINVIRYRQGHLVEDIRPAYDYDACRRYLSDPINHDHLHNLEDRLGITFSNEAVEQLLVNIISHQTSYDTHYMWQCAQTDPTLHQALITLKSDMLSLMHAFHIQSIDEEALDLFLLTAYNLCTFHSPDSHSFEEEIYQHEQDCLAVGTELERIDPHFLAQMQRILTAFQEQMHIPCNDTRTLQATWYYCHIFPQTLRQLKTPTQPIRLGLYTINQLQRKHWAYEIHLLFGDKIQLVSIHSPNSLLHLEANQVDALLTALPIELKQIKTRYISGYPSGQDVEWIYQLLFPSSDS</sequence>
<proteinExistence type="predicted"/>
<dbReference type="InterPro" id="IPR007737">
    <property type="entry name" value="Mga_HTH"/>
</dbReference>
<keyword evidence="6" id="KW-1185">Reference proteome</keyword>
<dbReference type="PANTHER" id="PTHR30185:SF18">
    <property type="entry name" value="TRANSCRIPTIONAL REGULATOR MTLR"/>
    <property type="match status" value="1"/>
</dbReference>
<feature type="domain" description="M protein trans-acting positive regulator (MGA) HTH" evidence="4">
    <location>
        <begin position="7"/>
        <end position="65"/>
    </location>
</feature>
<keyword evidence="1" id="KW-0805">Transcription regulation</keyword>
<dbReference type="RefSeq" id="WP_101660706.1">
    <property type="nucleotide sequence ID" value="NZ_PKGZ01000006.1"/>
</dbReference>
<evidence type="ECO:0000313" key="6">
    <source>
        <dbReference type="Proteomes" id="UP000234775"/>
    </source>
</evidence>
<protein>
    <submittedName>
        <fullName evidence="5">DNA-binding protein</fullName>
    </submittedName>
</protein>
<dbReference type="PANTHER" id="PTHR30185">
    <property type="entry name" value="CRYPTIC BETA-GLUCOSIDE BGL OPERON ANTITERMINATOR"/>
    <property type="match status" value="1"/>
</dbReference>
<organism evidence="5 6">
    <name type="scientific">Aerococcus christensenii</name>
    <dbReference type="NCBI Taxonomy" id="87541"/>
    <lineage>
        <taxon>Bacteria</taxon>
        <taxon>Bacillati</taxon>
        <taxon>Bacillota</taxon>
        <taxon>Bacilli</taxon>
        <taxon>Lactobacillales</taxon>
        <taxon>Aerococcaceae</taxon>
        <taxon>Aerococcus</taxon>
    </lineage>
</organism>